<organism evidence="5">
    <name type="scientific">Muribaculaceae bacterium Z82</name>
    <dbReference type="NCBI Taxonomy" id="2304548"/>
    <lineage>
        <taxon>Bacteria</taxon>
        <taxon>Pseudomonadati</taxon>
        <taxon>Bacteroidota</taxon>
        <taxon>Bacteroidia</taxon>
        <taxon>Bacteroidales</taxon>
        <taxon>Muribaculaceae</taxon>
    </lineage>
</organism>
<dbReference type="PANTHER" id="PTHR30408">
    <property type="entry name" value="TYPE-1 RESTRICTION ENZYME ECOKI SPECIFICITY PROTEIN"/>
    <property type="match status" value="1"/>
</dbReference>
<accession>A0A7C9NCT9</accession>
<evidence type="ECO:0000256" key="3">
    <source>
        <dbReference type="ARBA" id="ARBA00023125"/>
    </source>
</evidence>
<dbReference type="GO" id="GO:0003677">
    <property type="term" value="F:DNA binding"/>
    <property type="evidence" value="ECO:0007669"/>
    <property type="project" value="UniProtKB-KW"/>
</dbReference>
<evidence type="ECO:0000313" key="5">
    <source>
        <dbReference type="EMBL" id="NBI34748.1"/>
    </source>
</evidence>
<keyword evidence="2" id="KW-0680">Restriction system</keyword>
<keyword evidence="5" id="KW-0540">Nuclease</keyword>
<comment type="similarity">
    <text evidence="1">Belongs to the type-I restriction system S methylase family.</text>
</comment>
<dbReference type="GO" id="GO:0004519">
    <property type="term" value="F:endonuclease activity"/>
    <property type="evidence" value="ECO:0007669"/>
    <property type="project" value="UniProtKB-KW"/>
</dbReference>
<feature type="domain" description="Type I restriction modification DNA specificity" evidence="4">
    <location>
        <begin position="253"/>
        <end position="398"/>
    </location>
</feature>
<dbReference type="SUPFAM" id="SSF116734">
    <property type="entry name" value="DNA methylase specificity domain"/>
    <property type="match status" value="2"/>
</dbReference>
<keyword evidence="5" id="KW-0378">Hydrolase</keyword>
<dbReference type="InterPro" id="IPR052021">
    <property type="entry name" value="Type-I_RS_S_subunit"/>
</dbReference>
<reference evidence="5" key="1">
    <citation type="submission" date="2018-08" db="EMBL/GenBank/DDBJ databases">
        <title>Murine metabolic-syndrome-specific gut microbial biobank.</title>
        <authorList>
            <person name="Liu C."/>
        </authorList>
    </citation>
    <scope>NUCLEOTIDE SEQUENCE [LARGE SCALE GENOMIC DNA]</scope>
    <source>
        <strain evidence="5">Z82</strain>
    </source>
</reference>
<evidence type="ECO:0000256" key="2">
    <source>
        <dbReference type="ARBA" id="ARBA00022747"/>
    </source>
</evidence>
<dbReference type="GO" id="GO:0009307">
    <property type="term" value="P:DNA restriction-modification system"/>
    <property type="evidence" value="ECO:0007669"/>
    <property type="project" value="UniProtKB-KW"/>
</dbReference>
<dbReference type="AlphaFoldDB" id="A0A7C9NCT9"/>
<name>A0A7C9NCT9_9BACT</name>
<dbReference type="PANTHER" id="PTHR30408:SF12">
    <property type="entry name" value="TYPE I RESTRICTION ENZYME MJAVIII SPECIFICITY SUBUNIT"/>
    <property type="match status" value="1"/>
</dbReference>
<dbReference type="EMBL" id="QWKH01000044">
    <property type="protein sequence ID" value="NBI34748.1"/>
    <property type="molecule type" value="Genomic_DNA"/>
</dbReference>
<keyword evidence="5" id="KW-0255">Endonuclease</keyword>
<dbReference type="Gene3D" id="3.90.220.20">
    <property type="entry name" value="DNA methylase specificity domains"/>
    <property type="match status" value="2"/>
</dbReference>
<keyword evidence="3" id="KW-0238">DNA-binding</keyword>
<proteinExistence type="inferred from homology"/>
<dbReference type="InterPro" id="IPR000055">
    <property type="entry name" value="Restrct_endonuc_typeI_TRD"/>
</dbReference>
<dbReference type="InterPro" id="IPR044946">
    <property type="entry name" value="Restrct_endonuc_typeI_TRD_sf"/>
</dbReference>
<sequence>MERHEEYKDSHIPWVGEVPAHWEVRKLKTLVSRKSETGKPDGTVLSLYRDYGVIPKDSRSDNHNRTSENTDSYRVVGIDDLVVNKMKAWQGSLAVSQYDGIVSPAYFVYRLTSSKIFPRYLHYATRNASYIPEYKRLSGGIRPDQWDLSPDGFSQILYLVPPYEEQVRISEYLDRILDEIDALIEATVKSIELLEEYRRSVISEAVTKGLDPNAPMKDSGIEWVGEIPVHWAVEALGLRSTMLTPMRDKPEDLDGPIPWVRIEDYDGKHLSCSKAGYGVSQETIDEMNLKVYPVGTVLCTSSCDLGKAAIIAEPLVSNQRFIGIIPGKDLTSDFLYYLMLSNSERLNTLSTGTIQANLSRKSFEHLKLPFPSIEEQTQISRFLDQQTSAIDELITSRKEIVSLLSDYRRSLISEAVTGKIKVPGVK</sequence>
<comment type="caution">
    <text evidence="5">The sequence shown here is derived from an EMBL/GenBank/DDBJ whole genome shotgun (WGS) entry which is preliminary data.</text>
</comment>
<dbReference type="Gene3D" id="1.10.287.1120">
    <property type="entry name" value="Bipartite methylase S protein"/>
    <property type="match status" value="1"/>
</dbReference>
<evidence type="ECO:0000259" key="4">
    <source>
        <dbReference type="Pfam" id="PF01420"/>
    </source>
</evidence>
<dbReference type="Pfam" id="PF01420">
    <property type="entry name" value="Methylase_S"/>
    <property type="match status" value="1"/>
</dbReference>
<evidence type="ECO:0000256" key="1">
    <source>
        <dbReference type="ARBA" id="ARBA00010923"/>
    </source>
</evidence>
<gene>
    <name evidence="5" type="ORF">D1639_06850</name>
</gene>
<protein>
    <submittedName>
        <fullName evidence="5">Restriction endonuclease subunit S</fullName>
    </submittedName>
</protein>